<dbReference type="AlphaFoldDB" id="A0A6A3XGW1"/>
<evidence type="ECO:0000313" key="4">
    <source>
        <dbReference type="EMBL" id="KAE9198311.1"/>
    </source>
</evidence>
<dbReference type="EMBL" id="QXFW01001033">
    <property type="protein sequence ID" value="KAE8997856.1"/>
    <property type="molecule type" value="Genomic_DNA"/>
</dbReference>
<evidence type="ECO:0000313" key="3">
    <source>
        <dbReference type="EMBL" id="KAE9097860.1"/>
    </source>
</evidence>
<protein>
    <submittedName>
        <fullName evidence="4">Uncharacterized protein</fullName>
    </submittedName>
</protein>
<dbReference type="EMBL" id="QXFX01001046">
    <property type="protein sequence ID" value="KAE9097860.1"/>
    <property type="molecule type" value="Genomic_DNA"/>
</dbReference>
<reference evidence="4 5" key="1">
    <citation type="submission" date="2018-08" db="EMBL/GenBank/DDBJ databases">
        <title>Genomic investigation of the strawberry pathogen Phytophthora fragariae indicates pathogenicity is determined by transcriptional variation in three key races.</title>
        <authorList>
            <person name="Adams T.M."/>
            <person name="Armitage A.D."/>
            <person name="Sobczyk M.K."/>
            <person name="Bates H.J."/>
            <person name="Dunwell J.M."/>
            <person name="Nellist C.F."/>
            <person name="Harrison R.J."/>
        </authorList>
    </citation>
    <scope>NUCLEOTIDE SEQUENCE [LARGE SCALE GENOMIC DNA]</scope>
    <source>
        <strain evidence="4 5">NOV-27</strain>
        <strain evidence="3 7">ONT-3</strain>
        <strain evidence="2 6">SCRP245</strain>
    </source>
</reference>
<dbReference type="Proteomes" id="UP000433483">
    <property type="component" value="Unassembled WGS sequence"/>
</dbReference>
<name>A0A6A3XGW1_9STRA</name>
<dbReference type="OrthoDB" id="10392481at2759"/>
<accession>A0A6A3XGW1</accession>
<evidence type="ECO:0000313" key="6">
    <source>
        <dbReference type="Proteomes" id="UP000460718"/>
    </source>
</evidence>
<keyword evidence="5" id="KW-1185">Reference proteome</keyword>
<feature type="region of interest" description="Disordered" evidence="1">
    <location>
        <begin position="1"/>
        <end position="38"/>
    </location>
</feature>
<evidence type="ECO:0000313" key="2">
    <source>
        <dbReference type="EMBL" id="KAE8997856.1"/>
    </source>
</evidence>
<comment type="caution">
    <text evidence="4">The sequence shown here is derived from an EMBL/GenBank/DDBJ whole genome shotgun (WGS) entry which is preliminary data.</text>
</comment>
<feature type="compositionally biased region" description="Basic and acidic residues" evidence="1">
    <location>
        <begin position="153"/>
        <end position="167"/>
    </location>
</feature>
<feature type="compositionally biased region" description="Basic and acidic residues" evidence="1">
    <location>
        <begin position="209"/>
        <end position="218"/>
    </location>
</feature>
<feature type="region of interest" description="Disordered" evidence="1">
    <location>
        <begin position="328"/>
        <end position="358"/>
    </location>
</feature>
<dbReference type="Proteomes" id="UP000460718">
    <property type="component" value="Unassembled WGS sequence"/>
</dbReference>
<gene>
    <name evidence="4" type="ORF">PF005_g16186</name>
    <name evidence="3" type="ORF">PF010_g15790</name>
    <name evidence="2" type="ORF">PF011_g15296</name>
</gene>
<feature type="compositionally biased region" description="Acidic residues" evidence="1">
    <location>
        <begin position="168"/>
        <end position="177"/>
    </location>
</feature>
<feature type="region of interest" description="Disordered" evidence="1">
    <location>
        <begin position="70"/>
        <end position="95"/>
    </location>
</feature>
<organism evidence="4 5">
    <name type="scientific">Phytophthora fragariae</name>
    <dbReference type="NCBI Taxonomy" id="53985"/>
    <lineage>
        <taxon>Eukaryota</taxon>
        <taxon>Sar</taxon>
        <taxon>Stramenopiles</taxon>
        <taxon>Oomycota</taxon>
        <taxon>Peronosporomycetes</taxon>
        <taxon>Peronosporales</taxon>
        <taxon>Peronosporaceae</taxon>
        <taxon>Phytophthora</taxon>
    </lineage>
</organism>
<dbReference type="Proteomes" id="UP000488956">
    <property type="component" value="Unassembled WGS sequence"/>
</dbReference>
<proteinExistence type="predicted"/>
<evidence type="ECO:0000256" key="1">
    <source>
        <dbReference type="SAM" id="MobiDB-lite"/>
    </source>
</evidence>
<sequence>MYETTDLEVNTNELEDEDYDDERPTWGQDDGDYNKTAPVSVVNPKFEGVLPTGDVGNGGRSAILEAVATDAKSSTDTGLAEGEGKGVDKGVFPGDEVNDATVSAVQTDRFTKGPSKAQEEQDEGYTAHVVTEEVVRDESTVFDDDWDWGDCFRDEELVERSEPTEEGEHSDDEDPADEALGTLSADAEMIRAGAVAGVAEAGPASQPQVKEDRSEDAVKNAPPLDRLFTSEELDLLMEGETLRMSEEKEEYEKELEERLYPFDEVELKLRMEKNAEQQQELSLDDISSILNIPVETLARTRESSPGELSTREYWLSWYKKALAATEESRRANRNFQGAEPAGGKTGRVGTVSLTTSDG</sequence>
<dbReference type="EMBL" id="QXGB01001043">
    <property type="protein sequence ID" value="KAE9198311.1"/>
    <property type="molecule type" value="Genomic_DNA"/>
</dbReference>
<evidence type="ECO:0000313" key="7">
    <source>
        <dbReference type="Proteomes" id="UP000488956"/>
    </source>
</evidence>
<feature type="region of interest" description="Disordered" evidence="1">
    <location>
        <begin position="153"/>
        <end position="184"/>
    </location>
</feature>
<feature type="region of interest" description="Disordered" evidence="1">
    <location>
        <begin position="197"/>
        <end position="225"/>
    </location>
</feature>
<evidence type="ECO:0000313" key="5">
    <source>
        <dbReference type="Proteomes" id="UP000433483"/>
    </source>
</evidence>